<feature type="non-terminal residue" evidence="1">
    <location>
        <position position="1"/>
    </location>
</feature>
<organism evidence="1 3">
    <name type="scientific">Didymodactylos carnosus</name>
    <dbReference type="NCBI Taxonomy" id="1234261"/>
    <lineage>
        <taxon>Eukaryota</taxon>
        <taxon>Metazoa</taxon>
        <taxon>Spiralia</taxon>
        <taxon>Gnathifera</taxon>
        <taxon>Rotifera</taxon>
        <taxon>Eurotatoria</taxon>
        <taxon>Bdelloidea</taxon>
        <taxon>Philodinida</taxon>
        <taxon>Philodinidae</taxon>
        <taxon>Didymodactylos</taxon>
    </lineage>
</organism>
<protein>
    <submittedName>
        <fullName evidence="1">Uncharacterized protein</fullName>
    </submittedName>
</protein>
<dbReference type="EMBL" id="CAJNOQ010028781">
    <property type="protein sequence ID" value="CAF1564107.1"/>
    <property type="molecule type" value="Genomic_DNA"/>
</dbReference>
<proteinExistence type="predicted"/>
<name>A0A815Y0J6_9BILA</name>
<dbReference type="OrthoDB" id="10055366at2759"/>
<sequence length="437" mass="50461">MSASATGMFNKKLLATPQDVLSARNLDDVGENPNLYHKIASYNHKEARCLLFERLSDLRKKYIKALPYDDAAPGIIQKIGFIPFFVICVNSAALSVWNRIDSTSEVTWDATGHIIQADDIHKRVLYYEITIANPIKRATAIPISFMISEAHDADTIHNWMSQIRLLYSKKFGSNRFPSLRYLINDRAQVFIQTGLRFFNQESIQDSNNRAYRILMGQFTSEDITLTIPHACCSHIMKDFRIMARLCKINEMQIKRIMFYSSVLLNSFTYQQLKQNYFLFCGYFLLSNESTQWWTTTDALTTAVKSLSKSNMEETTDIVMDDTFFDMTPADEYDVSQLDTNVPDIFKTKKQSTQFSTWISNEENILNSIESSIKSDMVKIFENVCRSADKYELVTTKSTKLKKKSADNESQLSPYEKFIVQFNKLYMGTVYMWSNILL</sequence>
<gene>
    <name evidence="1" type="ORF">GPM918_LOCUS39961</name>
    <name evidence="2" type="ORF">SRO942_LOCUS40870</name>
</gene>
<evidence type="ECO:0000313" key="2">
    <source>
        <dbReference type="EMBL" id="CAF4425963.1"/>
    </source>
</evidence>
<feature type="non-terminal residue" evidence="1">
    <location>
        <position position="437"/>
    </location>
</feature>
<comment type="caution">
    <text evidence="1">The sequence shown here is derived from an EMBL/GenBank/DDBJ whole genome shotgun (WGS) entry which is preliminary data.</text>
</comment>
<reference evidence="1" key="1">
    <citation type="submission" date="2021-02" db="EMBL/GenBank/DDBJ databases">
        <authorList>
            <person name="Nowell W R."/>
        </authorList>
    </citation>
    <scope>NUCLEOTIDE SEQUENCE</scope>
</reference>
<evidence type="ECO:0000313" key="1">
    <source>
        <dbReference type="EMBL" id="CAF1564107.1"/>
    </source>
</evidence>
<dbReference type="AlphaFoldDB" id="A0A815Y0J6"/>
<dbReference type="Proteomes" id="UP000681722">
    <property type="component" value="Unassembled WGS sequence"/>
</dbReference>
<accession>A0A815Y0J6</accession>
<evidence type="ECO:0000313" key="3">
    <source>
        <dbReference type="Proteomes" id="UP000663829"/>
    </source>
</evidence>
<keyword evidence="3" id="KW-1185">Reference proteome</keyword>
<dbReference type="EMBL" id="CAJOBC010094551">
    <property type="protein sequence ID" value="CAF4425963.1"/>
    <property type="molecule type" value="Genomic_DNA"/>
</dbReference>
<dbReference type="Proteomes" id="UP000663829">
    <property type="component" value="Unassembled WGS sequence"/>
</dbReference>